<evidence type="ECO:0000313" key="2">
    <source>
        <dbReference type="EMBL" id="EAX86041.1"/>
    </source>
</evidence>
<dbReference type="eggNOG" id="ENOG502SCZW">
    <property type="taxonomic scope" value="Eukaryota"/>
</dbReference>
<dbReference type="PANTHER" id="PTHR19051">
    <property type="entry name" value="KERATIN-ASSOCIATED PROTEIN"/>
    <property type="match status" value="1"/>
</dbReference>
<sequence length="466" mass="52807">MSKETASMREIQHNRQLIIQALNKNTTNFSNYSKISESLKEGNLKLTMNPMTDEFLFQDNRNHTVCINPTKGLLNEKPIKELLLKADVDNKADKEYVIEKVQEEHDRADATYATKADVDNKADKEYVIEKVQEEHDRADATYATKEHTHPELADKTYVDNKMSSEVTRAENEYSKKTHTHTIANITNLQETLETKANKTHTHTIANITNLQETLNRKSDVGHTHTIANITNLQETLNRKSDVGHTHTIANITNLQETLNRKSDVGHTHTSFTTFTADDITLNTTLPSKAPTIPPATSLVDTLISNDNSIIHLRQELNVLKQILPNLIYPVGSLYTSMNSTRPEVVLGFGTWTQIVDRFLYCANSSKETGGSKTISGENLPAHSHYVDLTTSLEGWHKHRYWDWTGMTKGKGYDVKDDVQFAINCYWDDTQGGGSHTHRVSGYTQTTGQSKDYMPPYMTVYAWYRNA</sequence>
<accession>A2G9Y3</accession>
<reference evidence="2" key="1">
    <citation type="submission" date="2006-10" db="EMBL/GenBank/DDBJ databases">
        <authorList>
            <person name="Amadeo P."/>
            <person name="Zhao Q."/>
            <person name="Wortman J."/>
            <person name="Fraser-Liggett C."/>
            <person name="Carlton J."/>
        </authorList>
    </citation>
    <scope>NUCLEOTIDE SEQUENCE</scope>
    <source>
        <strain evidence="2">G3</strain>
    </source>
</reference>
<evidence type="ECO:0000313" key="3">
    <source>
        <dbReference type="Proteomes" id="UP000001542"/>
    </source>
</evidence>
<dbReference type="AlphaFoldDB" id="A2G9Y3"/>
<dbReference type="Pfam" id="PF12789">
    <property type="entry name" value="PTR"/>
    <property type="match status" value="1"/>
</dbReference>
<proteinExistence type="predicted"/>
<organism evidence="2 3">
    <name type="scientific">Trichomonas vaginalis (strain ATCC PRA-98 / G3)</name>
    <dbReference type="NCBI Taxonomy" id="412133"/>
    <lineage>
        <taxon>Eukaryota</taxon>
        <taxon>Metamonada</taxon>
        <taxon>Parabasalia</taxon>
        <taxon>Trichomonadida</taxon>
        <taxon>Trichomonadidae</taxon>
        <taxon>Trichomonas</taxon>
    </lineage>
</organism>
<dbReference type="VEuPathDB" id="TrichDB:TVAGG3_0554210"/>
<evidence type="ECO:0000259" key="1">
    <source>
        <dbReference type="Pfam" id="PF21939"/>
    </source>
</evidence>
<dbReference type="InterPro" id="IPR053827">
    <property type="entry name" value="Gp10_C"/>
</dbReference>
<dbReference type="Proteomes" id="UP000001542">
    <property type="component" value="Unassembled WGS sequence"/>
</dbReference>
<name>A2G9Y3_TRIV3</name>
<dbReference type="InParanoid" id="A2G9Y3"/>
<dbReference type="VEuPathDB" id="TrichDB:TVAGG3_0962290"/>
<dbReference type="PANTHER" id="PTHR19051:SF32">
    <property type="entry name" value="KERATIN-ASSOCIATED PROTEIN 13-3"/>
    <property type="match status" value="1"/>
</dbReference>
<dbReference type="Pfam" id="PF21939">
    <property type="entry name" value="Gp10_C"/>
    <property type="match status" value="1"/>
</dbReference>
<reference evidence="2" key="2">
    <citation type="journal article" date="2007" name="Science">
        <title>Draft genome sequence of the sexually transmitted pathogen Trichomonas vaginalis.</title>
        <authorList>
            <person name="Carlton J.M."/>
            <person name="Hirt R.P."/>
            <person name="Silva J.C."/>
            <person name="Delcher A.L."/>
            <person name="Schatz M."/>
            <person name="Zhao Q."/>
            <person name="Wortman J.R."/>
            <person name="Bidwell S.L."/>
            <person name="Alsmark U.C.M."/>
            <person name="Besteiro S."/>
            <person name="Sicheritz-Ponten T."/>
            <person name="Noel C.J."/>
            <person name="Dacks J.B."/>
            <person name="Foster P.G."/>
            <person name="Simillion C."/>
            <person name="Van de Peer Y."/>
            <person name="Miranda-Saavedra D."/>
            <person name="Barton G.J."/>
            <person name="Westrop G.D."/>
            <person name="Mueller S."/>
            <person name="Dessi D."/>
            <person name="Fiori P.L."/>
            <person name="Ren Q."/>
            <person name="Paulsen I."/>
            <person name="Zhang H."/>
            <person name="Bastida-Corcuera F.D."/>
            <person name="Simoes-Barbosa A."/>
            <person name="Brown M.T."/>
            <person name="Hayes R.D."/>
            <person name="Mukherjee M."/>
            <person name="Okumura C.Y."/>
            <person name="Schneider R."/>
            <person name="Smith A.J."/>
            <person name="Vanacova S."/>
            <person name="Villalvazo M."/>
            <person name="Haas B.J."/>
            <person name="Pertea M."/>
            <person name="Feldblyum T.V."/>
            <person name="Utterback T.R."/>
            <person name="Shu C.L."/>
            <person name="Osoegawa K."/>
            <person name="de Jong P.J."/>
            <person name="Hrdy I."/>
            <person name="Horvathova L."/>
            <person name="Zubacova Z."/>
            <person name="Dolezal P."/>
            <person name="Malik S.B."/>
            <person name="Logsdon J.M. Jr."/>
            <person name="Henze K."/>
            <person name="Gupta A."/>
            <person name="Wang C.C."/>
            <person name="Dunne R.L."/>
            <person name="Upcroft J.A."/>
            <person name="Upcroft P."/>
            <person name="White O."/>
            <person name="Salzberg S.L."/>
            <person name="Tang P."/>
            <person name="Chiu C.-H."/>
            <person name="Lee Y.-S."/>
            <person name="Embley T.M."/>
            <person name="Coombs G.H."/>
            <person name="Mottram J.C."/>
            <person name="Tachezy J."/>
            <person name="Fraser-Liggett C.M."/>
            <person name="Johnson P.J."/>
        </authorList>
    </citation>
    <scope>NUCLEOTIDE SEQUENCE [LARGE SCALE GENOMIC DNA]</scope>
    <source>
        <strain evidence="2">G3</strain>
    </source>
</reference>
<dbReference type="EMBL" id="DS114754">
    <property type="protein sequence ID" value="EAX86041.1"/>
    <property type="molecule type" value="Genomic_DNA"/>
</dbReference>
<keyword evidence="3" id="KW-1185">Reference proteome</keyword>
<dbReference type="VEuPathDB" id="TrichDB:TVAG_289600"/>
<feature type="domain" description="Baseplate structural protein Gp10 C-terminal" evidence="1">
    <location>
        <begin position="325"/>
        <end position="464"/>
    </location>
</feature>
<protein>
    <recommendedName>
        <fullName evidence="1">Baseplate structural protein Gp10 C-terminal domain-containing protein</fullName>
    </recommendedName>
</protein>
<gene>
    <name evidence="2" type="ORF">TVAG_289600</name>
</gene>